<keyword evidence="2 6" id="KW-1003">Cell membrane</keyword>
<sequence length="197" mass="21931">MTLKTKRKIVNYISYAGLIIMVILAIWLYRIGAFTDPKVLRHLVESCGIWAPIVFVIIQIIQVVIPIIPGGISLAAGVVIFGPLWGFVYNYVGIVVGSLMLFGLGRRYGHKIIDIFVNEKTLDKYMDKLDGKGWHITFSLLILAPAAPDDALVLLTSLTKMSWREFTLIILLCKPATIIAYSAALVYGADWLTKFLS</sequence>
<dbReference type="Proteomes" id="UP000275836">
    <property type="component" value="Unassembled WGS sequence"/>
</dbReference>
<dbReference type="GO" id="GO:0005886">
    <property type="term" value="C:plasma membrane"/>
    <property type="evidence" value="ECO:0007669"/>
    <property type="project" value="UniProtKB-SubCell"/>
</dbReference>
<dbReference type="EMBL" id="RHGY01000001">
    <property type="protein sequence ID" value="RRG18438.1"/>
    <property type="molecule type" value="Genomic_DNA"/>
</dbReference>
<dbReference type="RefSeq" id="WP_124942419.1">
    <property type="nucleotide sequence ID" value="NZ_RHGY01000001.1"/>
</dbReference>
<dbReference type="InterPro" id="IPR015414">
    <property type="entry name" value="TMEM64"/>
</dbReference>
<evidence type="ECO:0000256" key="3">
    <source>
        <dbReference type="ARBA" id="ARBA00022692"/>
    </source>
</evidence>
<protein>
    <recommendedName>
        <fullName evidence="6">TVP38/TMEM64 family membrane protein</fullName>
    </recommendedName>
</protein>
<evidence type="ECO:0000259" key="7">
    <source>
        <dbReference type="Pfam" id="PF09335"/>
    </source>
</evidence>
<feature type="transmembrane region" description="Helical" evidence="6">
    <location>
        <begin position="134"/>
        <end position="155"/>
    </location>
</feature>
<dbReference type="Pfam" id="PF09335">
    <property type="entry name" value="VTT_dom"/>
    <property type="match status" value="1"/>
</dbReference>
<feature type="transmembrane region" description="Helical" evidence="6">
    <location>
        <begin position="12"/>
        <end position="29"/>
    </location>
</feature>
<comment type="similarity">
    <text evidence="6">Belongs to the TVP38/TMEM64 family.</text>
</comment>
<dbReference type="AlphaFoldDB" id="A0A3P2RLU4"/>
<name>A0A3P2RLU4_WEIVI</name>
<feature type="domain" description="VTT" evidence="7">
    <location>
        <begin position="68"/>
        <end position="183"/>
    </location>
</feature>
<proteinExistence type="inferred from homology"/>
<feature type="transmembrane region" description="Helical" evidence="6">
    <location>
        <begin position="167"/>
        <end position="189"/>
    </location>
</feature>
<organism evidence="8 9">
    <name type="scientific">Weissella viridescens</name>
    <name type="common">Lactobacillus viridescens</name>
    <dbReference type="NCBI Taxonomy" id="1629"/>
    <lineage>
        <taxon>Bacteria</taxon>
        <taxon>Bacillati</taxon>
        <taxon>Bacillota</taxon>
        <taxon>Bacilli</taxon>
        <taxon>Lactobacillales</taxon>
        <taxon>Lactobacillaceae</taxon>
        <taxon>Weissella</taxon>
    </lineage>
</organism>
<evidence type="ECO:0000313" key="9">
    <source>
        <dbReference type="Proteomes" id="UP000275836"/>
    </source>
</evidence>
<evidence type="ECO:0000256" key="4">
    <source>
        <dbReference type="ARBA" id="ARBA00022989"/>
    </source>
</evidence>
<dbReference type="PANTHER" id="PTHR12677:SF49">
    <property type="entry name" value="TVP38_TMEM64 FAMILY MEMBRANE PROTEIN"/>
    <property type="match status" value="1"/>
</dbReference>
<comment type="subcellular location">
    <subcellularLocation>
        <location evidence="1 6">Cell membrane</location>
        <topology evidence="1 6">Multi-pass membrane protein</topology>
    </subcellularLocation>
</comment>
<accession>A0A3P2RLU4</accession>
<comment type="caution">
    <text evidence="8">The sequence shown here is derived from an EMBL/GenBank/DDBJ whole genome shotgun (WGS) entry which is preliminary data.</text>
</comment>
<evidence type="ECO:0000256" key="1">
    <source>
        <dbReference type="ARBA" id="ARBA00004651"/>
    </source>
</evidence>
<keyword evidence="5 6" id="KW-0472">Membrane</keyword>
<dbReference type="OrthoDB" id="371137at2"/>
<feature type="transmembrane region" description="Helical" evidence="6">
    <location>
        <begin position="49"/>
        <end position="68"/>
    </location>
</feature>
<feature type="transmembrane region" description="Helical" evidence="6">
    <location>
        <begin position="75"/>
        <end position="102"/>
    </location>
</feature>
<evidence type="ECO:0000313" key="8">
    <source>
        <dbReference type="EMBL" id="RRG18438.1"/>
    </source>
</evidence>
<keyword evidence="4 6" id="KW-1133">Transmembrane helix</keyword>
<evidence type="ECO:0000256" key="2">
    <source>
        <dbReference type="ARBA" id="ARBA00022475"/>
    </source>
</evidence>
<evidence type="ECO:0000256" key="5">
    <source>
        <dbReference type="ARBA" id="ARBA00023136"/>
    </source>
</evidence>
<reference evidence="8 9" key="1">
    <citation type="submission" date="2018-10" db="EMBL/GenBank/DDBJ databases">
        <title>Draft genome sequence of Weissella viridescens UCO-SMC3.</title>
        <authorList>
            <person name="Garcia-Cancino A."/>
            <person name="Espinoza-Monje M."/>
            <person name="Albarracin L."/>
            <person name="Garcia-Castillo V."/>
            <person name="Campos-Martin J."/>
            <person name="Nakano Y."/>
            <person name="Guitierrez-Zamorano C."/>
            <person name="Ikeda-Ohtsubo W."/>
            <person name="Morita H."/>
            <person name="Kitazawa H."/>
            <person name="Villena J."/>
        </authorList>
    </citation>
    <scope>NUCLEOTIDE SEQUENCE [LARGE SCALE GENOMIC DNA]</scope>
    <source>
        <strain evidence="8 9">UCO-SMC3</strain>
    </source>
</reference>
<dbReference type="PANTHER" id="PTHR12677">
    <property type="entry name" value="GOLGI APPARATUS MEMBRANE PROTEIN TVP38-RELATED"/>
    <property type="match status" value="1"/>
</dbReference>
<keyword evidence="3 6" id="KW-0812">Transmembrane</keyword>
<dbReference type="InterPro" id="IPR032816">
    <property type="entry name" value="VTT_dom"/>
</dbReference>
<evidence type="ECO:0000256" key="6">
    <source>
        <dbReference type="RuleBase" id="RU366058"/>
    </source>
</evidence>
<gene>
    <name evidence="8" type="ORF">D3P96_00165</name>
</gene>